<reference evidence="3 4" key="1">
    <citation type="submission" date="2015-03" db="EMBL/GenBank/DDBJ databases">
        <authorList>
            <consortium name="Pathogen Informatics"/>
        </authorList>
    </citation>
    <scope>NUCLEOTIDE SEQUENCE [LARGE SCALE GENOMIC DNA]</scope>
    <source>
        <strain evidence="1 4">Bir 187</strain>
        <strain evidence="2 3">M09401471</strain>
    </source>
</reference>
<protein>
    <submittedName>
        <fullName evidence="2">Uncharacterized protein</fullName>
    </submittedName>
</protein>
<name>A0A655JTN7_MYCTX</name>
<dbReference type="Proteomes" id="UP000044938">
    <property type="component" value="Unassembled WGS sequence"/>
</dbReference>
<gene>
    <name evidence="2" type="ORF">ERS007720_04921</name>
    <name evidence="1" type="ORF">ERS027661_03461</name>
</gene>
<dbReference type="EMBL" id="CSAJ01001276">
    <property type="protein sequence ID" value="COX81711.1"/>
    <property type="molecule type" value="Genomic_DNA"/>
</dbReference>
<dbReference type="AlphaFoldDB" id="A0A655JTN7"/>
<organism evidence="2 3">
    <name type="scientific">Mycobacterium tuberculosis</name>
    <dbReference type="NCBI Taxonomy" id="1773"/>
    <lineage>
        <taxon>Bacteria</taxon>
        <taxon>Bacillati</taxon>
        <taxon>Actinomycetota</taxon>
        <taxon>Actinomycetes</taxon>
        <taxon>Mycobacteriales</taxon>
        <taxon>Mycobacteriaceae</taxon>
        <taxon>Mycobacterium</taxon>
        <taxon>Mycobacterium tuberculosis complex</taxon>
    </lineage>
</organism>
<accession>A0A655JTN7</accession>
<evidence type="ECO:0000313" key="2">
    <source>
        <dbReference type="EMBL" id="COX81711.1"/>
    </source>
</evidence>
<sequence length="80" mass="8885">MNSVQLAPGRTRMVVARDGEMDARRVHVSEGMKRQGRLMRDNATPQSPRHCGCEIVVLTTRQHGHPVHTSADTLKTSAPR</sequence>
<evidence type="ECO:0000313" key="4">
    <source>
        <dbReference type="Proteomes" id="UP000049023"/>
    </source>
</evidence>
<proteinExistence type="predicted"/>
<dbReference type="EMBL" id="CNFU01000909">
    <property type="protein sequence ID" value="CKS72740.1"/>
    <property type="molecule type" value="Genomic_DNA"/>
</dbReference>
<evidence type="ECO:0000313" key="3">
    <source>
        <dbReference type="Proteomes" id="UP000044938"/>
    </source>
</evidence>
<dbReference type="Proteomes" id="UP000049023">
    <property type="component" value="Unassembled WGS sequence"/>
</dbReference>
<evidence type="ECO:0000313" key="1">
    <source>
        <dbReference type="EMBL" id="CKS72740.1"/>
    </source>
</evidence>